<evidence type="ECO:0000313" key="9">
    <source>
        <dbReference type="Proteomes" id="UP000027238"/>
    </source>
</evidence>
<keyword evidence="1 6" id="KW-0645">Protease</keyword>
<organism evidence="8 9">
    <name type="scientific">Colletotrichum sublineola</name>
    <name type="common">Sorghum anthracnose fungus</name>
    <dbReference type="NCBI Taxonomy" id="1173701"/>
    <lineage>
        <taxon>Eukaryota</taxon>
        <taxon>Fungi</taxon>
        <taxon>Dikarya</taxon>
        <taxon>Ascomycota</taxon>
        <taxon>Pezizomycotina</taxon>
        <taxon>Sordariomycetes</taxon>
        <taxon>Hypocreomycetidae</taxon>
        <taxon>Glomerellales</taxon>
        <taxon>Glomerellaceae</taxon>
        <taxon>Colletotrichum</taxon>
        <taxon>Colletotrichum graminicola species complex</taxon>
    </lineage>
</organism>
<dbReference type="GO" id="GO:0005758">
    <property type="term" value="C:mitochondrial intermembrane space"/>
    <property type="evidence" value="ECO:0007669"/>
    <property type="project" value="TreeGrafter"/>
</dbReference>
<dbReference type="GO" id="GO:0046872">
    <property type="term" value="F:metal ion binding"/>
    <property type="evidence" value="ECO:0007669"/>
    <property type="project" value="UniProtKB-UniRule"/>
</dbReference>
<proteinExistence type="inferred from homology"/>
<evidence type="ECO:0000256" key="3">
    <source>
        <dbReference type="ARBA" id="ARBA00022801"/>
    </source>
</evidence>
<accession>A0A066XRK3</accession>
<dbReference type="eggNOG" id="KOG2089">
    <property type="taxonomic scope" value="Eukaryota"/>
</dbReference>
<dbReference type="GO" id="GO:0006508">
    <property type="term" value="P:proteolysis"/>
    <property type="evidence" value="ECO:0007669"/>
    <property type="project" value="UniProtKB-KW"/>
</dbReference>
<dbReference type="OrthoDB" id="3527261at2759"/>
<dbReference type="GO" id="GO:0004222">
    <property type="term" value="F:metalloendopeptidase activity"/>
    <property type="evidence" value="ECO:0007669"/>
    <property type="project" value="InterPro"/>
</dbReference>
<sequence length="363" mass="41105">MDQEKIAEYFPLQHTVSHMLSIFKTLFGFVFHNKGGHQEHVWHDEVLLFSVWDDVEQGGGGFIGYLYLDLFPREGKTTGAANFNVVPGYTREDDSRQYPATALVCDVSRPTTESPSLLRHDEVVTLFHELGHAIHDLVANIKSGPSSTRTAICRILLRICILSQWILALGAAATKRWDAYLICFWIAFPIFCHAYLISPSLYPKSWSENQANIKVRRYSTTVSTCRSLLNTIIALNPDTFNLTADKKAIDYTSFKPGVMKWLDHILSESASREAWEQATREATPLALKELSSNPINSPSFSDPNSDFPGSAWNAKYRKFSVNRDAGEKNEANYWRRFVPEGIYIAAKIQKEAQIPQQETFQST</sequence>
<dbReference type="Proteomes" id="UP000027238">
    <property type="component" value="Unassembled WGS sequence"/>
</dbReference>
<dbReference type="InterPro" id="IPR045090">
    <property type="entry name" value="Pept_M3A_M3B"/>
</dbReference>
<evidence type="ECO:0000256" key="4">
    <source>
        <dbReference type="ARBA" id="ARBA00022833"/>
    </source>
</evidence>
<evidence type="ECO:0000256" key="6">
    <source>
        <dbReference type="RuleBase" id="RU003435"/>
    </source>
</evidence>
<keyword evidence="4 6" id="KW-0862">Zinc</keyword>
<keyword evidence="2 6" id="KW-0479">Metal-binding</keyword>
<feature type="domain" description="Peptidase M3A/M3B catalytic" evidence="7">
    <location>
        <begin position="2"/>
        <end position="150"/>
    </location>
</feature>
<keyword evidence="3 6" id="KW-0378">Hydrolase</keyword>
<evidence type="ECO:0000256" key="2">
    <source>
        <dbReference type="ARBA" id="ARBA00022723"/>
    </source>
</evidence>
<comment type="similarity">
    <text evidence="6">Belongs to the peptidase M3 family.</text>
</comment>
<dbReference type="HOGENOM" id="CLU_762932_0_0_1"/>
<evidence type="ECO:0000259" key="7">
    <source>
        <dbReference type="Pfam" id="PF01432"/>
    </source>
</evidence>
<dbReference type="PANTHER" id="PTHR11804">
    <property type="entry name" value="PROTEASE M3 THIMET OLIGOPEPTIDASE-RELATED"/>
    <property type="match status" value="1"/>
</dbReference>
<reference evidence="9" key="1">
    <citation type="journal article" date="2014" name="Genome Announc.">
        <title>Draft genome sequence of Colletotrichum sublineola, a destructive pathogen of cultivated sorghum.</title>
        <authorList>
            <person name="Baroncelli R."/>
            <person name="Sanz-Martin J.M."/>
            <person name="Rech G.E."/>
            <person name="Sukno S.A."/>
            <person name="Thon M.R."/>
        </authorList>
    </citation>
    <scope>NUCLEOTIDE SEQUENCE [LARGE SCALE GENOMIC DNA]</scope>
    <source>
        <strain evidence="9">TX430BB</strain>
    </source>
</reference>
<dbReference type="GO" id="GO:0006518">
    <property type="term" value="P:peptide metabolic process"/>
    <property type="evidence" value="ECO:0007669"/>
    <property type="project" value="TreeGrafter"/>
</dbReference>
<keyword evidence="9" id="KW-1185">Reference proteome</keyword>
<evidence type="ECO:0000256" key="5">
    <source>
        <dbReference type="ARBA" id="ARBA00023049"/>
    </source>
</evidence>
<protein>
    <submittedName>
        <fullName evidence="8">Putative peptidase family M3</fullName>
    </submittedName>
</protein>
<dbReference type="SUPFAM" id="SSF55486">
    <property type="entry name" value="Metalloproteases ('zincins'), catalytic domain"/>
    <property type="match status" value="1"/>
</dbReference>
<keyword evidence="5 6" id="KW-0482">Metalloprotease</keyword>
<dbReference type="InterPro" id="IPR001567">
    <property type="entry name" value="Pept_M3A_M3B_dom"/>
</dbReference>
<comment type="caution">
    <text evidence="8">The sequence shown here is derived from an EMBL/GenBank/DDBJ whole genome shotgun (WGS) entry which is preliminary data.</text>
</comment>
<dbReference type="Pfam" id="PF01432">
    <property type="entry name" value="Peptidase_M3"/>
    <property type="match status" value="1"/>
</dbReference>
<dbReference type="PANTHER" id="PTHR11804:SF84">
    <property type="entry name" value="SACCHAROLYSIN"/>
    <property type="match status" value="1"/>
</dbReference>
<comment type="cofactor">
    <cofactor evidence="6">
        <name>Zn(2+)</name>
        <dbReference type="ChEBI" id="CHEBI:29105"/>
    </cofactor>
    <text evidence="6">Binds 1 zinc ion.</text>
</comment>
<evidence type="ECO:0000313" key="8">
    <source>
        <dbReference type="EMBL" id="KDN68600.1"/>
    </source>
</evidence>
<gene>
    <name evidence="8" type="ORF">CSUB01_11483</name>
</gene>
<name>A0A066XRK3_COLSU</name>
<dbReference type="EMBL" id="JMSE01000645">
    <property type="protein sequence ID" value="KDN68600.1"/>
    <property type="molecule type" value="Genomic_DNA"/>
</dbReference>
<dbReference type="Gene3D" id="1.10.1370.40">
    <property type="match status" value="1"/>
</dbReference>
<evidence type="ECO:0000256" key="1">
    <source>
        <dbReference type="ARBA" id="ARBA00022670"/>
    </source>
</evidence>
<dbReference type="AlphaFoldDB" id="A0A066XRK3"/>